<dbReference type="AlphaFoldDB" id="C9ZRX9"/>
<organism evidence="2 3">
    <name type="scientific">Trypanosoma brucei gambiense (strain MHOM/CI/86/DAL972)</name>
    <dbReference type="NCBI Taxonomy" id="679716"/>
    <lineage>
        <taxon>Eukaryota</taxon>
        <taxon>Discoba</taxon>
        <taxon>Euglenozoa</taxon>
        <taxon>Kinetoplastea</taxon>
        <taxon>Metakinetoplastina</taxon>
        <taxon>Trypanosomatida</taxon>
        <taxon>Trypanosomatidae</taxon>
        <taxon>Trypanosoma</taxon>
    </lineage>
</organism>
<evidence type="ECO:0000313" key="3">
    <source>
        <dbReference type="Proteomes" id="UP000002316"/>
    </source>
</evidence>
<dbReference type="EMBL" id="FN554970">
    <property type="protein sequence ID" value="CBH12115.1"/>
    <property type="molecule type" value="Genomic_DNA"/>
</dbReference>
<name>C9ZRX9_TRYB9</name>
<dbReference type="GeneID" id="23863245"/>
<dbReference type="Proteomes" id="UP000002316">
    <property type="component" value="Chromosome 7"/>
</dbReference>
<keyword evidence="1" id="KW-1133">Transmembrane helix</keyword>
<protein>
    <submittedName>
        <fullName evidence="2">Uncharacterized protein</fullName>
    </submittedName>
</protein>
<feature type="transmembrane region" description="Helical" evidence="1">
    <location>
        <begin position="86"/>
        <end position="109"/>
    </location>
</feature>
<feature type="transmembrane region" description="Helical" evidence="1">
    <location>
        <begin position="20"/>
        <end position="42"/>
    </location>
</feature>
<keyword evidence="1" id="KW-0472">Membrane</keyword>
<sequence length="113" mass="12550">MGPLLCFSLPNNAVYPSAYLGVRASSLVPLPSLFSVSVALHFLHPFSPCFPFAFMPFLFWGTPGVHDDALFFFSPPLVTHFSPFSLIFSLSTMHVYICLQCAVSCMTCYPMTR</sequence>
<evidence type="ECO:0000313" key="2">
    <source>
        <dbReference type="EMBL" id="CBH12115.1"/>
    </source>
</evidence>
<keyword evidence="1" id="KW-0812">Transmembrane</keyword>
<accession>C9ZRX9</accession>
<dbReference type="KEGG" id="tbg:TbgDal_VII912"/>
<gene>
    <name evidence="2" type="ORF">TbgDal_VII912</name>
</gene>
<evidence type="ECO:0000256" key="1">
    <source>
        <dbReference type="SAM" id="Phobius"/>
    </source>
</evidence>
<feature type="transmembrane region" description="Helical" evidence="1">
    <location>
        <begin position="49"/>
        <end position="66"/>
    </location>
</feature>
<reference evidence="3" key="1">
    <citation type="journal article" date="2010" name="PLoS Negl. Trop. Dis.">
        <title>The genome sequence of Trypanosoma brucei gambiense, causative agent of chronic human african trypanosomiasis.</title>
        <authorList>
            <person name="Jackson A.P."/>
            <person name="Sanders M."/>
            <person name="Berry A."/>
            <person name="McQuillan J."/>
            <person name="Aslett M.A."/>
            <person name="Quail M.A."/>
            <person name="Chukualim B."/>
            <person name="Capewell P."/>
            <person name="MacLeod A."/>
            <person name="Melville S.E."/>
            <person name="Gibson W."/>
            <person name="Barry J.D."/>
            <person name="Berriman M."/>
            <person name="Hertz-Fowler C."/>
        </authorList>
    </citation>
    <scope>NUCLEOTIDE SEQUENCE [LARGE SCALE GENOMIC DNA]</scope>
    <source>
        <strain evidence="3">MHOM/CI/86/DAL972</strain>
    </source>
</reference>
<dbReference type="RefSeq" id="XP_011774398.1">
    <property type="nucleotide sequence ID" value="XM_011776096.1"/>
</dbReference>
<proteinExistence type="predicted"/>